<organism evidence="3 4">
    <name type="scientific">Candidatus Schekmanbacteria bacterium RBG_13_48_7</name>
    <dbReference type="NCBI Taxonomy" id="1817878"/>
    <lineage>
        <taxon>Bacteria</taxon>
        <taxon>Candidatus Schekmaniibacteriota</taxon>
    </lineage>
</organism>
<keyword evidence="1 2" id="KW-0378">Hydrolase</keyword>
<dbReference type="InterPro" id="IPR004175">
    <property type="entry name" value="RNA_CPDase"/>
</dbReference>
<dbReference type="Pfam" id="PF13563">
    <property type="entry name" value="2_5_RNA_ligase2"/>
    <property type="match status" value="1"/>
</dbReference>
<reference evidence="3 4" key="1">
    <citation type="journal article" date="2016" name="Nat. Commun.">
        <title>Thousands of microbial genomes shed light on interconnected biogeochemical processes in an aquifer system.</title>
        <authorList>
            <person name="Anantharaman K."/>
            <person name="Brown C.T."/>
            <person name="Hug L.A."/>
            <person name="Sharon I."/>
            <person name="Castelle C.J."/>
            <person name="Probst A.J."/>
            <person name="Thomas B.C."/>
            <person name="Singh A."/>
            <person name="Wilkins M.J."/>
            <person name="Karaoz U."/>
            <person name="Brodie E.L."/>
            <person name="Williams K.H."/>
            <person name="Hubbard S.S."/>
            <person name="Banfield J.F."/>
        </authorList>
    </citation>
    <scope>NUCLEOTIDE SEQUENCE [LARGE SCALE GENOMIC DNA]</scope>
</reference>
<evidence type="ECO:0000313" key="3">
    <source>
        <dbReference type="EMBL" id="OGL47409.1"/>
    </source>
</evidence>
<dbReference type="Gene3D" id="3.90.1140.10">
    <property type="entry name" value="Cyclic phosphodiesterase"/>
    <property type="match status" value="1"/>
</dbReference>
<dbReference type="InterPro" id="IPR009097">
    <property type="entry name" value="Cyclic_Pdiesterase"/>
</dbReference>
<dbReference type="HAMAP" id="MF_01940">
    <property type="entry name" value="RNA_CPDase"/>
    <property type="match status" value="1"/>
</dbReference>
<proteinExistence type="inferred from homology"/>
<comment type="catalytic activity">
    <reaction evidence="2">
        <text>a 3'-end 2',3'-cyclophospho-ribonucleotide-RNA + H2O = a 3'-end 2'-phospho-ribonucleotide-RNA + H(+)</text>
        <dbReference type="Rhea" id="RHEA:11828"/>
        <dbReference type="Rhea" id="RHEA-COMP:10464"/>
        <dbReference type="Rhea" id="RHEA-COMP:17353"/>
        <dbReference type="ChEBI" id="CHEBI:15377"/>
        <dbReference type="ChEBI" id="CHEBI:15378"/>
        <dbReference type="ChEBI" id="CHEBI:83064"/>
        <dbReference type="ChEBI" id="CHEBI:173113"/>
        <dbReference type="EC" id="3.1.4.58"/>
    </reaction>
</comment>
<dbReference type="NCBIfam" id="TIGR02258">
    <property type="entry name" value="2_5_ligase"/>
    <property type="match status" value="1"/>
</dbReference>
<dbReference type="GO" id="GO:0016874">
    <property type="term" value="F:ligase activity"/>
    <property type="evidence" value="ECO:0007669"/>
    <property type="project" value="UniProtKB-KW"/>
</dbReference>
<dbReference type="SUPFAM" id="SSF55144">
    <property type="entry name" value="LigT-like"/>
    <property type="match status" value="1"/>
</dbReference>
<gene>
    <name evidence="3" type="ORF">A2161_10205</name>
</gene>
<dbReference type="Proteomes" id="UP000179266">
    <property type="component" value="Unassembled WGS sequence"/>
</dbReference>
<evidence type="ECO:0000256" key="2">
    <source>
        <dbReference type="HAMAP-Rule" id="MF_01940"/>
    </source>
</evidence>
<feature type="active site" description="Proton donor" evidence="2">
    <location>
        <position position="44"/>
    </location>
</feature>
<evidence type="ECO:0000313" key="4">
    <source>
        <dbReference type="Proteomes" id="UP000179266"/>
    </source>
</evidence>
<feature type="active site" description="Proton acceptor" evidence="2">
    <location>
        <position position="131"/>
    </location>
</feature>
<feature type="short sequence motif" description="HXTX 1" evidence="2">
    <location>
        <begin position="44"/>
        <end position="47"/>
    </location>
</feature>
<keyword evidence="3" id="KW-0436">Ligase</keyword>
<evidence type="ECO:0000256" key="1">
    <source>
        <dbReference type="ARBA" id="ARBA00022801"/>
    </source>
</evidence>
<dbReference type="GO" id="GO:0008664">
    <property type="term" value="F:RNA 2',3'-cyclic 3'-phosphodiesterase activity"/>
    <property type="evidence" value="ECO:0007669"/>
    <property type="project" value="UniProtKB-EC"/>
</dbReference>
<dbReference type="EMBL" id="MGDD01000076">
    <property type="protein sequence ID" value="OGL47409.1"/>
    <property type="molecule type" value="Genomic_DNA"/>
</dbReference>
<dbReference type="EC" id="3.1.4.58" evidence="2"/>
<comment type="similarity">
    <text evidence="2">Belongs to the 2H phosphoesterase superfamily. ThpR family.</text>
</comment>
<dbReference type="GO" id="GO:0004113">
    <property type="term" value="F:2',3'-cyclic-nucleotide 3'-phosphodiesterase activity"/>
    <property type="evidence" value="ECO:0007669"/>
    <property type="project" value="InterPro"/>
</dbReference>
<name>A0A1F7S0W1_9BACT</name>
<dbReference type="PANTHER" id="PTHR35561:SF1">
    <property type="entry name" value="RNA 2',3'-CYCLIC PHOSPHODIESTERASE"/>
    <property type="match status" value="1"/>
</dbReference>
<dbReference type="AlphaFoldDB" id="A0A1F7S0W1"/>
<protein>
    <recommendedName>
        <fullName evidence="2">RNA 2',3'-cyclic phosphodiesterase</fullName>
        <shortName evidence="2">RNA 2',3'-CPDase</shortName>
        <ecNumber evidence="2">3.1.4.58</ecNumber>
    </recommendedName>
</protein>
<sequence length="188" mass="21399">MNESFRGFIAVELPDQSRVVIEKTQNALKNMPGYLNWVKPSSIHLTLKFLGQTPKSSIESITKTLNNVVQGTTPFNLFLEGVGVFPNLRRPRVVWIGLKGDIDMLKNLQKQVESAMQQLGFEPENREFKPHLTLARIKSGKGDHHWERIIQKTVVENSPPIRVSSFYLFQSILKPTGAQYNKLACFSF</sequence>
<accession>A0A1F7S0W1</accession>
<comment type="function">
    <text evidence="2">Hydrolyzes RNA 2',3'-cyclic phosphodiester to an RNA 2'-phosphomonoester.</text>
</comment>
<comment type="caution">
    <text evidence="3">The sequence shown here is derived from an EMBL/GenBank/DDBJ whole genome shotgun (WGS) entry which is preliminary data.</text>
</comment>
<dbReference type="PANTHER" id="PTHR35561">
    <property type="entry name" value="RNA 2',3'-CYCLIC PHOSPHODIESTERASE"/>
    <property type="match status" value="1"/>
</dbReference>
<feature type="short sequence motif" description="HXTX 2" evidence="2">
    <location>
        <begin position="131"/>
        <end position="134"/>
    </location>
</feature>